<sequence>MAIIIYPKTMNWKYMKQRPQQLMTQLGARGHLVFFENLAPLDREFIEVEPNVFLFTDHHAFMKKLKKLREDHAVVGWTTWAKQRTRLTSLYRPDAIIYDCCDEFPHWAKYEVKMVDASDHLVCTAESIRMRLELAYPDKPVTLIPNGADASFFDPAPSQRPQDLPQGKVAAYIGAWAYWLDHDLFAKMASHYPNVHFVSIGAAYGDIPDYARLPNVHVLGEKPHTELKKYLQHIDVALIPFQYHPITLATNPVKAYEYMASGVPVLSTALPECIRMEPHVTTATTHDDFIAKLGRMLEEPDSREQRLARIEYARSNRWEDRGEAAHQVIMDTLRRKSGLKSE</sequence>
<dbReference type="SUPFAM" id="SSF53756">
    <property type="entry name" value="UDP-Glycosyltransferase/glycogen phosphorylase"/>
    <property type="match status" value="1"/>
</dbReference>
<evidence type="ECO:0000313" key="2">
    <source>
        <dbReference type="Proteomes" id="UP000187172"/>
    </source>
</evidence>
<protein>
    <submittedName>
        <fullName evidence="1">Glycosyl transferase family 1</fullName>
    </submittedName>
</protein>
<dbReference type="GO" id="GO:0016740">
    <property type="term" value="F:transferase activity"/>
    <property type="evidence" value="ECO:0007669"/>
    <property type="project" value="UniProtKB-KW"/>
</dbReference>
<dbReference type="STRING" id="297318.BK138_08310"/>
<dbReference type="EMBL" id="MRTP01000001">
    <property type="protein sequence ID" value="OMF58508.1"/>
    <property type="molecule type" value="Genomic_DNA"/>
</dbReference>
<gene>
    <name evidence="1" type="ORF">BK138_08310</name>
</gene>
<dbReference type="Gene3D" id="3.40.50.2000">
    <property type="entry name" value="Glycogen Phosphorylase B"/>
    <property type="match status" value="1"/>
</dbReference>
<evidence type="ECO:0000313" key="1">
    <source>
        <dbReference type="EMBL" id="OMF58508.1"/>
    </source>
</evidence>
<proteinExistence type="predicted"/>
<dbReference type="PANTHER" id="PTHR12526:SF630">
    <property type="entry name" value="GLYCOSYLTRANSFERASE"/>
    <property type="match status" value="1"/>
</dbReference>
<dbReference type="Proteomes" id="UP000187172">
    <property type="component" value="Unassembled WGS sequence"/>
</dbReference>
<dbReference type="PANTHER" id="PTHR12526">
    <property type="entry name" value="GLYCOSYLTRANSFERASE"/>
    <property type="match status" value="1"/>
</dbReference>
<organism evidence="1 2">
    <name type="scientific">Paenibacillus rhizosphaerae</name>
    <dbReference type="NCBI Taxonomy" id="297318"/>
    <lineage>
        <taxon>Bacteria</taxon>
        <taxon>Bacillati</taxon>
        <taxon>Bacillota</taxon>
        <taxon>Bacilli</taxon>
        <taxon>Bacillales</taxon>
        <taxon>Paenibacillaceae</taxon>
        <taxon>Paenibacillus</taxon>
    </lineage>
</organism>
<comment type="caution">
    <text evidence="1">The sequence shown here is derived from an EMBL/GenBank/DDBJ whole genome shotgun (WGS) entry which is preliminary data.</text>
</comment>
<keyword evidence="1" id="KW-0808">Transferase</keyword>
<keyword evidence="2" id="KW-1185">Reference proteome</keyword>
<accession>A0A1R1F316</accession>
<dbReference type="AlphaFoldDB" id="A0A1R1F316"/>
<reference evidence="1 2" key="1">
    <citation type="submission" date="2016-11" db="EMBL/GenBank/DDBJ databases">
        <title>Paenibacillus species isolates.</title>
        <authorList>
            <person name="Beno S.M."/>
        </authorList>
    </citation>
    <scope>NUCLEOTIDE SEQUENCE [LARGE SCALE GENOMIC DNA]</scope>
    <source>
        <strain evidence="1 2">FSL R5-0378</strain>
    </source>
</reference>
<dbReference type="Pfam" id="PF13692">
    <property type="entry name" value="Glyco_trans_1_4"/>
    <property type="match status" value="1"/>
</dbReference>
<name>A0A1R1F316_9BACL</name>
<dbReference type="RefSeq" id="WP_076168232.1">
    <property type="nucleotide sequence ID" value="NZ_MRTP01000001.1"/>
</dbReference>